<reference evidence="1" key="1">
    <citation type="submission" date="2019-09" db="EMBL/GenBank/DDBJ databases">
        <authorList>
            <person name="Needham M D."/>
        </authorList>
    </citation>
    <scope>NUCLEOTIDE SEQUENCE</scope>
</reference>
<dbReference type="AlphaFoldDB" id="A0A5E8CLG6"/>
<dbReference type="EMBL" id="CABVLZ010000001">
    <property type="protein sequence ID" value="VVU94632.1"/>
    <property type="molecule type" value="Genomic_DNA"/>
</dbReference>
<name>A0A5E8CLG6_9ZZZZ</name>
<gene>
    <name evidence="1" type="ORF">CPAV1605_357</name>
</gene>
<accession>A0A5E8CLG6</accession>
<proteinExistence type="predicted"/>
<protein>
    <submittedName>
        <fullName evidence="1">Uncharacterized protein</fullName>
    </submittedName>
</protein>
<organism evidence="1">
    <name type="scientific">seawater metagenome</name>
    <dbReference type="NCBI Taxonomy" id="1561972"/>
    <lineage>
        <taxon>unclassified sequences</taxon>
        <taxon>metagenomes</taxon>
        <taxon>ecological metagenomes</taxon>
    </lineage>
</organism>
<evidence type="ECO:0000313" key="1">
    <source>
        <dbReference type="EMBL" id="VVU94632.1"/>
    </source>
</evidence>
<sequence length="123" mass="14873">MSENIICNIKYLRNNITCGETNVVLKDYKNNLIFEDFKKSIIRTAIEKGNNKIKLTINSEETIVFYVSSLNQFYLIEVFNIIDHKKHFIETLKFHKSRIILPYRYYNDLYWLPLLTLPMFFFF</sequence>